<evidence type="ECO:0000313" key="2">
    <source>
        <dbReference type="EMBL" id="CAB4813414.1"/>
    </source>
</evidence>
<dbReference type="EMBL" id="CAFBOS010000020">
    <property type="protein sequence ID" value="CAB4983600.1"/>
    <property type="molecule type" value="Genomic_DNA"/>
</dbReference>
<dbReference type="EMBL" id="CAEZYR010000019">
    <property type="protein sequence ID" value="CAB4735104.1"/>
    <property type="molecule type" value="Genomic_DNA"/>
</dbReference>
<name>A0A6J6SJN9_9ZZZZ</name>
<evidence type="ECO:0000313" key="3">
    <source>
        <dbReference type="EMBL" id="CAB4916043.1"/>
    </source>
</evidence>
<evidence type="ECO:0000313" key="1">
    <source>
        <dbReference type="EMBL" id="CAB4735104.1"/>
    </source>
</evidence>
<dbReference type="EMBL" id="CAFBMH010000070">
    <property type="protein sequence ID" value="CAB4916043.1"/>
    <property type="molecule type" value="Genomic_DNA"/>
</dbReference>
<organism evidence="1">
    <name type="scientific">freshwater metagenome</name>
    <dbReference type="NCBI Taxonomy" id="449393"/>
    <lineage>
        <taxon>unclassified sequences</taxon>
        <taxon>metagenomes</taxon>
        <taxon>ecological metagenomes</taxon>
    </lineage>
</organism>
<sequence>MRLRSMAKSRATVEGFGKAPLAAPLKRSSATAVDS</sequence>
<dbReference type="EMBL" id="CAFABA010000004">
    <property type="protein sequence ID" value="CAB4813414.1"/>
    <property type="molecule type" value="Genomic_DNA"/>
</dbReference>
<reference evidence="1" key="1">
    <citation type="submission" date="2020-05" db="EMBL/GenBank/DDBJ databases">
        <authorList>
            <person name="Chiriac C."/>
            <person name="Salcher M."/>
            <person name="Ghai R."/>
            <person name="Kavagutti S V."/>
        </authorList>
    </citation>
    <scope>NUCLEOTIDE SEQUENCE</scope>
</reference>
<proteinExistence type="predicted"/>
<evidence type="ECO:0000313" key="4">
    <source>
        <dbReference type="EMBL" id="CAB4983600.1"/>
    </source>
</evidence>
<protein>
    <submittedName>
        <fullName evidence="1">Unannotated protein</fullName>
    </submittedName>
</protein>
<dbReference type="AlphaFoldDB" id="A0A6J6SJN9"/>
<accession>A0A6J6SJN9</accession>
<gene>
    <name evidence="1" type="ORF">UFOPK2754_00756</name>
    <name evidence="2" type="ORF">UFOPK3139_00170</name>
    <name evidence="3" type="ORF">UFOPK3543_01819</name>
    <name evidence="4" type="ORF">UFOPK3967_00514</name>
</gene>